<feature type="non-terminal residue" evidence="2">
    <location>
        <position position="1"/>
    </location>
</feature>
<reference evidence="2" key="1">
    <citation type="journal article" date="2020" name="Stud. Mycol.">
        <title>101 Dothideomycetes genomes: a test case for predicting lifestyles and emergence of pathogens.</title>
        <authorList>
            <person name="Haridas S."/>
            <person name="Albert R."/>
            <person name="Binder M."/>
            <person name="Bloem J."/>
            <person name="Labutti K."/>
            <person name="Salamov A."/>
            <person name="Andreopoulos B."/>
            <person name="Baker S."/>
            <person name="Barry K."/>
            <person name="Bills G."/>
            <person name="Bluhm B."/>
            <person name="Cannon C."/>
            <person name="Castanera R."/>
            <person name="Culley D."/>
            <person name="Daum C."/>
            <person name="Ezra D."/>
            <person name="Gonzalez J."/>
            <person name="Henrissat B."/>
            <person name="Kuo A."/>
            <person name="Liang C."/>
            <person name="Lipzen A."/>
            <person name="Lutzoni F."/>
            <person name="Magnuson J."/>
            <person name="Mondo S."/>
            <person name="Nolan M."/>
            <person name="Ohm R."/>
            <person name="Pangilinan J."/>
            <person name="Park H.-J."/>
            <person name="Ramirez L."/>
            <person name="Alfaro M."/>
            <person name="Sun H."/>
            <person name="Tritt A."/>
            <person name="Yoshinaga Y."/>
            <person name="Zwiers L.-H."/>
            <person name="Turgeon B."/>
            <person name="Goodwin S."/>
            <person name="Spatafora J."/>
            <person name="Crous P."/>
            <person name="Grigoriev I."/>
        </authorList>
    </citation>
    <scope>NUCLEOTIDE SEQUENCE</scope>
    <source>
        <strain evidence="2">CBS 113818</strain>
    </source>
</reference>
<evidence type="ECO:0000313" key="2">
    <source>
        <dbReference type="EMBL" id="KAF2818427.1"/>
    </source>
</evidence>
<evidence type="ECO:0000313" key="3">
    <source>
        <dbReference type="Proteomes" id="UP000799424"/>
    </source>
</evidence>
<gene>
    <name evidence="2" type="ORF">CC86DRAFT_239717</name>
</gene>
<dbReference type="OrthoDB" id="3723527at2759"/>
<dbReference type="AlphaFoldDB" id="A0A6A6ZE13"/>
<keyword evidence="1" id="KW-1133">Transmembrane helix</keyword>
<keyword evidence="1" id="KW-0472">Membrane</keyword>
<keyword evidence="3" id="KW-1185">Reference proteome</keyword>
<sequence length="136" mass="14840">ASFLRLRSNSTITLMATPSHNTATATPTFYYHPSSVASTSFQLTPTSAIPTHNPNALSPSAAMGIGVAAGVCGIIILLTAILFIYRCWKVRQSPPVRYYEQARLWKGFTPVTPSTARTTLVESKMANIYFTELRSP</sequence>
<dbReference type="EMBL" id="MU006252">
    <property type="protein sequence ID" value="KAF2818427.1"/>
    <property type="molecule type" value="Genomic_DNA"/>
</dbReference>
<protein>
    <recommendedName>
        <fullName evidence="4">Mid2 domain-containing protein</fullName>
    </recommendedName>
</protein>
<dbReference type="Proteomes" id="UP000799424">
    <property type="component" value="Unassembled WGS sequence"/>
</dbReference>
<keyword evidence="1" id="KW-0812">Transmembrane</keyword>
<evidence type="ECO:0000256" key="1">
    <source>
        <dbReference type="SAM" id="Phobius"/>
    </source>
</evidence>
<accession>A0A6A6ZE13</accession>
<name>A0A6A6ZE13_9PLEO</name>
<feature type="non-terminal residue" evidence="2">
    <location>
        <position position="136"/>
    </location>
</feature>
<feature type="transmembrane region" description="Helical" evidence="1">
    <location>
        <begin position="61"/>
        <end position="85"/>
    </location>
</feature>
<evidence type="ECO:0008006" key="4">
    <source>
        <dbReference type="Google" id="ProtNLM"/>
    </source>
</evidence>
<organism evidence="2 3">
    <name type="scientific">Ophiobolus disseminans</name>
    <dbReference type="NCBI Taxonomy" id="1469910"/>
    <lineage>
        <taxon>Eukaryota</taxon>
        <taxon>Fungi</taxon>
        <taxon>Dikarya</taxon>
        <taxon>Ascomycota</taxon>
        <taxon>Pezizomycotina</taxon>
        <taxon>Dothideomycetes</taxon>
        <taxon>Pleosporomycetidae</taxon>
        <taxon>Pleosporales</taxon>
        <taxon>Pleosporineae</taxon>
        <taxon>Phaeosphaeriaceae</taxon>
        <taxon>Ophiobolus</taxon>
    </lineage>
</organism>
<proteinExistence type="predicted"/>